<protein>
    <recommendedName>
        <fullName evidence="3">Transposase</fullName>
    </recommendedName>
</protein>
<comment type="caution">
    <text evidence="1">The sequence shown here is derived from an EMBL/GenBank/DDBJ whole genome shotgun (WGS) entry which is preliminary data.</text>
</comment>
<sequence>MDQYGQLDPVRLLSDIRKAQQHLVDIADMTVTAIEVEPDVSLDQFLSGLQVAWQDGEIRPTTKPKPKAKRLRRRPDPFVAVADRLRGWFEAEPWRTAHEILDRLQGEQPSVFPDRLLRTLQRRLKDWRRDAARRLVFGEKPLHQMSHGDIAEEANNGAR</sequence>
<evidence type="ECO:0008006" key="3">
    <source>
        <dbReference type="Google" id="ProtNLM"/>
    </source>
</evidence>
<dbReference type="Proteomes" id="UP001279553">
    <property type="component" value="Unassembled WGS sequence"/>
</dbReference>
<evidence type="ECO:0000313" key="2">
    <source>
        <dbReference type="Proteomes" id="UP001279553"/>
    </source>
</evidence>
<dbReference type="EMBL" id="JAWXYB010000018">
    <property type="protein sequence ID" value="MDX5933028.1"/>
    <property type="molecule type" value="Genomic_DNA"/>
</dbReference>
<name>A0AAW9DVB2_ACIAO</name>
<dbReference type="AlphaFoldDB" id="A0AAW9DVB2"/>
<proteinExistence type="predicted"/>
<gene>
    <name evidence="1" type="ORF">SIL87_19935</name>
</gene>
<reference evidence="1 2" key="1">
    <citation type="submission" date="2023-11" db="EMBL/GenBank/DDBJ databases">
        <title>MicrobeMod: A computational toolkit for identifying prokaryotic methylation and restriction-modification with nanopore sequencing.</title>
        <authorList>
            <person name="Crits-Christoph A."/>
            <person name="Kang S.C."/>
            <person name="Lee H."/>
            <person name="Ostrov N."/>
        </authorList>
    </citation>
    <scope>NUCLEOTIDE SEQUENCE [LARGE SCALE GENOMIC DNA]</scope>
    <source>
        <strain evidence="1 2">DSMZ 700</strain>
    </source>
</reference>
<evidence type="ECO:0000313" key="1">
    <source>
        <dbReference type="EMBL" id="MDX5933028.1"/>
    </source>
</evidence>
<keyword evidence="2" id="KW-1185">Reference proteome</keyword>
<organism evidence="1 2">
    <name type="scientific">Acidiphilium acidophilum</name>
    <name type="common">Thiobacillus acidophilus</name>
    <dbReference type="NCBI Taxonomy" id="76588"/>
    <lineage>
        <taxon>Bacteria</taxon>
        <taxon>Pseudomonadati</taxon>
        <taxon>Pseudomonadota</taxon>
        <taxon>Alphaproteobacteria</taxon>
        <taxon>Acetobacterales</taxon>
        <taxon>Acidocellaceae</taxon>
        <taxon>Acidiphilium</taxon>
    </lineage>
</organism>
<accession>A0AAW9DVB2</accession>